<evidence type="ECO:0000313" key="2">
    <source>
        <dbReference type="EMBL" id="OMP66103.1"/>
    </source>
</evidence>
<sequence>MFNYGDWVYAVSNNTLVIGYIENISFSRDLIFITKVASYVKGHPVWQKPIRATCSMDSVSHMDVTLEKEDWDSLIDLAIFTGDKEWFHQLTERKLLDA</sequence>
<feature type="domain" description="IDEAL" evidence="1">
    <location>
        <begin position="73"/>
        <end position="92"/>
    </location>
</feature>
<dbReference type="AlphaFoldDB" id="A0A1V2A538"/>
<comment type="caution">
    <text evidence="2">The sequence shown here is derived from an EMBL/GenBank/DDBJ whole genome shotgun (WGS) entry which is preliminary data.</text>
</comment>
<name>A0A1V2A538_9BACI</name>
<organism evidence="2 3">
    <name type="scientific">Domibacillus epiphyticus</name>
    <dbReference type="NCBI Taxonomy" id="1714355"/>
    <lineage>
        <taxon>Bacteria</taxon>
        <taxon>Bacillati</taxon>
        <taxon>Bacillota</taxon>
        <taxon>Bacilli</taxon>
        <taxon>Bacillales</taxon>
        <taxon>Bacillaceae</taxon>
        <taxon>Domibacillus</taxon>
    </lineage>
</organism>
<dbReference type="Pfam" id="PF08858">
    <property type="entry name" value="IDEAL"/>
    <property type="match status" value="1"/>
</dbReference>
<dbReference type="Proteomes" id="UP000188613">
    <property type="component" value="Unassembled WGS sequence"/>
</dbReference>
<keyword evidence="3" id="KW-1185">Reference proteome</keyword>
<dbReference type="RefSeq" id="WP_076767310.1">
    <property type="nucleotide sequence ID" value="NZ_MSFI01000025.1"/>
</dbReference>
<reference evidence="2 3" key="1">
    <citation type="submission" date="2016-12" db="EMBL/GenBank/DDBJ databases">
        <title>Domibacillus sp. SAB 38T whole genome sequencing.</title>
        <authorList>
            <person name="Verma A."/>
            <person name="Ojha A.K."/>
            <person name="Krishnamurthi S."/>
        </authorList>
    </citation>
    <scope>NUCLEOTIDE SEQUENCE [LARGE SCALE GENOMIC DNA]</scope>
    <source>
        <strain evidence="2 3">SAB 38</strain>
    </source>
</reference>
<evidence type="ECO:0000259" key="1">
    <source>
        <dbReference type="Pfam" id="PF08858"/>
    </source>
</evidence>
<evidence type="ECO:0000313" key="3">
    <source>
        <dbReference type="Proteomes" id="UP000188613"/>
    </source>
</evidence>
<protein>
    <recommendedName>
        <fullName evidence="1">IDEAL domain-containing protein</fullName>
    </recommendedName>
</protein>
<gene>
    <name evidence="2" type="ORF">BTO28_13945</name>
</gene>
<dbReference type="OrthoDB" id="2932096at2"/>
<accession>A0A1V2A538</accession>
<dbReference type="EMBL" id="MSFI01000025">
    <property type="protein sequence ID" value="OMP66103.1"/>
    <property type="molecule type" value="Genomic_DNA"/>
</dbReference>
<dbReference type="InterPro" id="IPR014957">
    <property type="entry name" value="IDEAL_dom"/>
</dbReference>
<proteinExistence type="predicted"/>